<feature type="domain" description="DUF7745" evidence="1">
    <location>
        <begin position="20"/>
        <end position="97"/>
    </location>
</feature>
<dbReference type="Pfam" id="PF24924">
    <property type="entry name" value="DUF7745"/>
    <property type="match status" value="1"/>
</dbReference>
<gene>
    <name evidence="2" type="ORF">KIW84_062346</name>
</gene>
<dbReference type="InterPro" id="IPR056647">
    <property type="entry name" value="DUF7745"/>
</dbReference>
<organism evidence="2 3">
    <name type="scientific">Pisum sativum</name>
    <name type="common">Garden pea</name>
    <name type="synonym">Lathyrus oleraceus</name>
    <dbReference type="NCBI Taxonomy" id="3888"/>
    <lineage>
        <taxon>Eukaryota</taxon>
        <taxon>Viridiplantae</taxon>
        <taxon>Streptophyta</taxon>
        <taxon>Embryophyta</taxon>
        <taxon>Tracheophyta</taxon>
        <taxon>Spermatophyta</taxon>
        <taxon>Magnoliopsida</taxon>
        <taxon>eudicotyledons</taxon>
        <taxon>Gunneridae</taxon>
        <taxon>Pentapetalae</taxon>
        <taxon>rosids</taxon>
        <taxon>fabids</taxon>
        <taxon>Fabales</taxon>
        <taxon>Fabaceae</taxon>
        <taxon>Papilionoideae</taxon>
        <taxon>50 kb inversion clade</taxon>
        <taxon>NPAAA clade</taxon>
        <taxon>Hologalegina</taxon>
        <taxon>IRL clade</taxon>
        <taxon>Fabeae</taxon>
        <taxon>Lathyrus</taxon>
    </lineage>
</organism>
<dbReference type="Proteomes" id="UP001058974">
    <property type="component" value="Chromosome 6"/>
</dbReference>
<name>A0A9D5A5Q3_PEA</name>
<keyword evidence="3" id="KW-1185">Reference proteome</keyword>
<evidence type="ECO:0000313" key="2">
    <source>
        <dbReference type="EMBL" id="KAI5396111.1"/>
    </source>
</evidence>
<comment type="caution">
    <text evidence="2">The sequence shown here is derived from an EMBL/GenBank/DDBJ whole genome shotgun (WGS) entry which is preliminary data.</text>
</comment>
<sequence length="97" mass="11111">MPDLQSLKVLQGLMPNSIQRKFTLKYGDFLLAPKLEEFGLYLDIPKDRKGPYMGMGQKVNPKELVVTLVIPTEDLLSHYKEDRDIQGLKRSYLEGEA</sequence>
<evidence type="ECO:0000259" key="1">
    <source>
        <dbReference type="Pfam" id="PF24924"/>
    </source>
</evidence>
<protein>
    <recommendedName>
        <fullName evidence="1">DUF7745 domain-containing protein</fullName>
    </recommendedName>
</protein>
<accession>A0A9D5A5Q3</accession>
<evidence type="ECO:0000313" key="3">
    <source>
        <dbReference type="Proteomes" id="UP001058974"/>
    </source>
</evidence>
<proteinExistence type="predicted"/>
<dbReference type="AlphaFoldDB" id="A0A9D5A5Q3"/>
<dbReference type="EMBL" id="JAMSHJ010000006">
    <property type="protein sequence ID" value="KAI5396111.1"/>
    <property type="molecule type" value="Genomic_DNA"/>
</dbReference>
<reference evidence="2 3" key="1">
    <citation type="journal article" date="2022" name="Nat. Genet.">
        <title>Improved pea reference genome and pan-genome highlight genomic features and evolutionary characteristics.</title>
        <authorList>
            <person name="Yang T."/>
            <person name="Liu R."/>
            <person name="Luo Y."/>
            <person name="Hu S."/>
            <person name="Wang D."/>
            <person name="Wang C."/>
            <person name="Pandey M.K."/>
            <person name="Ge S."/>
            <person name="Xu Q."/>
            <person name="Li N."/>
            <person name="Li G."/>
            <person name="Huang Y."/>
            <person name="Saxena R.K."/>
            <person name="Ji Y."/>
            <person name="Li M."/>
            <person name="Yan X."/>
            <person name="He Y."/>
            <person name="Liu Y."/>
            <person name="Wang X."/>
            <person name="Xiang C."/>
            <person name="Varshney R.K."/>
            <person name="Ding H."/>
            <person name="Gao S."/>
            <person name="Zong X."/>
        </authorList>
    </citation>
    <scope>NUCLEOTIDE SEQUENCE [LARGE SCALE GENOMIC DNA]</scope>
    <source>
        <strain evidence="2 3">cv. Zhongwan 6</strain>
    </source>
</reference>
<dbReference type="Gramene" id="Psat06G0234600-T1">
    <property type="protein sequence ID" value="KAI5396111.1"/>
    <property type="gene ID" value="KIW84_062346"/>
</dbReference>